<gene>
    <name evidence="7" type="ORF">FPZ12_002155</name>
</gene>
<dbReference type="PANTHER" id="PTHR30482:SF10">
    <property type="entry name" value="HIGH-AFFINITY BRANCHED-CHAIN AMINO ACID TRANSPORT PROTEIN BRAE"/>
    <property type="match status" value="1"/>
</dbReference>
<dbReference type="Proteomes" id="UP000319769">
    <property type="component" value="Unassembled WGS sequence"/>
</dbReference>
<dbReference type="InterPro" id="IPR043428">
    <property type="entry name" value="LivM-like"/>
</dbReference>
<feature type="transmembrane region" description="Helical" evidence="6">
    <location>
        <begin position="79"/>
        <end position="98"/>
    </location>
</feature>
<keyword evidence="8" id="KW-1185">Reference proteome</keyword>
<comment type="subcellular location">
    <subcellularLocation>
        <location evidence="1">Cell membrane</location>
        <topology evidence="1">Multi-pass membrane protein</topology>
    </subcellularLocation>
</comment>
<feature type="transmembrane region" description="Helical" evidence="6">
    <location>
        <begin position="104"/>
        <end position="127"/>
    </location>
</feature>
<organism evidence="7 8">
    <name type="scientific">Amycolatopsis acidicola</name>
    <dbReference type="NCBI Taxonomy" id="2596893"/>
    <lineage>
        <taxon>Bacteria</taxon>
        <taxon>Bacillati</taxon>
        <taxon>Actinomycetota</taxon>
        <taxon>Actinomycetes</taxon>
        <taxon>Pseudonocardiales</taxon>
        <taxon>Pseudonocardiaceae</taxon>
        <taxon>Amycolatopsis</taxon>
    </lineage>
</organism>
<protein>
    <submittedName>
        <fullName evidence="7">Branched-chain amino acid ABC transporter permease</fullName>
    </submittedName>
</protein>
<feature type="transmembrane region" description="Helical" evidence="6">
    <location>
        <begin position="275"/>
        <end position="297"/>
    </location>
</feature>
<evidence type="ECO:0000256" key="4">
    <source>
        <dbReference type="ARBA" id="ARBA00022989"/>
    </source>
</evidence>
<dbReference type="InterPro" id="IPR001851">
    <property type="entry name" value="ABC_transp_permease"/>
</dbReference>
<evidence type="ECO:0000256" key="2">
    <source>
        <dbReference type="ARBA" id="ARBA00022475"/>
    </source>
</evidence>
<evidence type="ECO:0000256" key="5">
    <source>
        <dbReference type="ARBA" id="ARBA00023136"/>
    </source>
</evidence>
<feature type="transmembrane region" description="Helical" evidence="6">
    <location>
        <begin position="185"/>
        <end position="205"/>
    </location>
</feature>
<evidence type="ECO:0000313" key="7">
    <source>
        <dbReference type="EMBL" id="KAA9166387.1"/>
    </source>
</evidence>
<keyword evidence="2" id="KW-1003">Cell membrane</keyword>
<keyword evidence="4 6" id="KW-1133">Transmembrane helix</keyword>
<evidence type="ECO:0000256" key="3">
    <source>
        <dbReference type="ARBA" id="ARBA00022692"/>
    </source>
</evidence>
<proteinExistence type="predicted"/>
<dbReference type="CDD" id="cd06581">
    <property type="entry name" value="TM_PBP1_LivM_like"/>
    <property type="match status" value="1"/>
</dbReference>
<evidence type="ECO:0000313" key="8">
    <source>
        <dbReference type="Proteomes" id="UP000319769"/>
    </source>
</evidence>
<sequence length="363" mass="38160">MTATETREDAEVKRAPAPLRLWRGSTLLRHLFWSALGLLAFYFLSISLDAFDNLQLAQICYMAIATAGLTVLSGLSGQISLGHGAFVAVGAYSAALLLEHLQWPLWTVLIAATVITGLLGALVGVAAARLRGPYLAGATLALAVGLPSLADYHGLRDVLGGANGLIVTPQPPPLSLGESFPLERWQAWIGGLCLVIVLFLLANLARSRLGRNMRFVREDEDAAALSGVHVARTQVLAFCVSAGCAGLAGGLFAMVNNLAAPGAFTLTLSLSLLTAAVLGGLGSLAGAVYGAVLVTLLPNWSTNFAQSAQLPQAIQSNIPLVLYGLVLILVIVLFPGGIQSGVRRLARLLRPSRRPTTTVMERR</sequence>
<feature type="transmembrane region" description="Helical" evidence="6">
    <location>
        <begin position="30"/>
        <end position="48"/>
    </location>
</feature>
<dbReference type="AlphaFoldDB" id="A0A5N0VJ38"/>
<feature type="transmembrane region" description="Helical" evidence="6">
    <location>
        <begin position="54"/>
        <end position="72"/>
    </location>
</feature>
<keyword evidence="3 6" id="KW-0812">Transmembrane</keyword>
<dbReference type="OrthoDB" id="9814461at2"/>
<accession>A0A5N0VJ38</accession>
<reference evidence="7" key="1">
    <citation type="submission" date="2019-09" db="EMBL/GenBank/DDBJ databases">
        <authorList>
            <person name="Teo W.F.A."/>
            <person name="Duangmal K."/>
        </authorList>
    </citation>
    <scope>NUCLEOTIDE SEQUENCE [LARGE SCALE GENOMIC DNA]</scope>
    <source>
        <strain evidence="7">K81G1</strain>
    </source>
</reference>
<comment type="caution">
    <text evidence="7">The sequence shown here is derived from an EMBL/GenBank/DDBJ whole genome shotgun (WGS) entry which is preliminary data.</text>
</comment>
<evidence type="ECO:0000256" key="6">
    <source>
        <dbReference type="SAM" id="Phobius"/>
    </source>
</evidence>
<dbReference type="EMBL" id="VMNW02000002">
    <property type="protein sequence ID" value="KAA9166387.1"/>
    <property type="molecule type" value="Genomic_DNA"/>
</dbReference>
<feature type="transmembrane region" description="Helical" evidence="6">
    <location>
        <begin position="235"/>
        <end position="255"/>
    </location>
</feature>
<feature type="transmembrane region" description="Helical" evidence="6">
    <location>
        <begin position="318"/>
        <end position="338"/>
    </location>
</feature>
<name>A0A5N0VJ38_9PSEU</name>
<dbReference type="GO" id="GO:0015658">
    <property type="term" value="F:branched-chain amino acid transmembrane transporter activity"/>
    <property type="evidence" value="ECO:0007669"/>
    <property type="project" value="InterPro"/>
</dbReference>
<dbReference type="Pfam" id="PF02653">
    <property type="entry name" value="BPD_transp_2"/>
    <property type="match status" value="1"/>
</dbReference>
<keyword evidence="5 6" id="KW-0472">Membrane</keyword>
<dbReference type="PANTHER" id="PTHR30482">
    <property type="entry name" value="HIGH-AFFINITY BRANCHED-CHAIN AMINO ACID TRANSPORT SYSTEM PERMEASE"/>
    <property type="match status" value="1"/>
</dbReference>
<evidence type="ECO:0000256" key="1">
    <source>
        <dbReference type="ARBA" id="ARBA00004651"/>
    </source>
</evidence>
<feature type="transmembrane region" description="Helical" evidence="6">
    <location>
        <begin position="134"/>
        <end position="150"/>
    </location>
</feature>
<dbReference type="RefSeq" id="WP_144745968.1">
    <property type="nucleotide sequence ID" value="NZ_VMNW02000002.1"/>
</dbReference>
<dbReference type="GO" id="GO:0005886">
    <property type="term" value="C:plasma membrane"/>
    <property type="evidence" value="ECO:0007669"/>
    <property type="project" value="UniProtKB-SubCell"/>
</dbReference>